<dbReference type="GO" id="GO:0003723">
    <property type="term" value="F:RNA binding"/>
    <property type="evidence" value="ECO:0007669"/>
    <property type="project" value="UniProtKB-KW"/>
</dbReference>
<evidence type="ECO:0000259" key="2">
    <source>
        <dbReference type="SMART" id="SM00363"/>
    </source>
</evidence>
<feature type="domain" description="RNA-binding S4" evidence="2">
    <location>
        <begin position="173"/>
        <end position="233"/>
    </location>
</feature>
<dbReference type="Proteomes" id="UP000824072">
    <property type="component" value="Unassembled WGS sequence"/>
</dbReference>
<dbReference type="SMART" id="SM00363">
    <property type="entry name" value="S4"/>
    <property type="match status" value="1"/>
</dbReference>
<dbReference type="AlphaFoldDB" id="A0A9D1I9W4"/>
<dbReference type="InterPro" id="IPR036986">
    <property type="entry name" value="S4_RNA-bd_sf"/>
</dbReference>
<dbReference type="PROSITE" id="PS50889">
    <property type="entry name" value="S4"/>
    <property type="match status" value="1"/>
</dbReference>
<dbReference type="Gene3D" id="3.10.290.10">
    <property type="entry name" value="RNA-binding S4 domain"/>
    <property type="match status" value="1"/>
</dbReference>
<dbReference type="CDD" id="cd00165">
    <property type="entry name" value="S4"/>
    <property type="match status" value="1"/>
</dbReference>
<proteinExistence type="predicted"/>
<gene>
    <name evidence="3" type="ORF">IAB02_00665</name>
</gene>
<comment type="caution">
    <text evidence="3">The sequence shown here is derived from an EMBL/GenBank/DDBJ whole genome shotgun (WGS) entry which is preliminary data.</text>
</comment>
<dbReference type="Gene3D" id="3.30.70.330">
    <property type="match status" value="1"/>
</dbReference>
<dbReference type="Pfam" id="PF17774">
    <property type="entry name" value="YlmH_RBD"/>
    <property type="match status" value="1"/>
</dbReference>
<dbReference type="InterPro" id="IPR012677">
    <property type="entry name" value="Nucleotide-bd_a/b_plait_sf"/>
</dbReference>
<evidence type="ECO:0000313" key="4">
    <source>
        <dbReference type="Proteomes" id="UP000824072"/>
    </source>
</evidence>
<dbReference type="InterPro" id="IPR002942">
    <property type="entry name" value="S4_RNA-bd"/>
</dbReference>
<reference evidence="3" key="2">
    <citation type="journal article" date="2021" name="PeerJ">
        <title>Extensive microbial diversity within the chicken gut microbiome revealed by metagenomics and culture.</title>
        <authorList>
            <person name="Gilroy R."/>
            <person name="Ravi A."/>
            <person name="Getino M."/>
            <person name="Pursley I."/>
            <person name="Horton D.L."/>
            <person name="Alikhan N.F."/>
            <person name="Baker D."/>
            <person name="Gharbi K."/>
            <person name="Hall N."/>
            <person name="Watson M."/>
            <person name="Adriaenssens E.M."/>
            <person name="Foster-Nyarko E."/>
            <person name="Jarju S."/>
            <person name="Secka A."/>
            <person name="Antonio M."/>
            <person name="Oren A."/>
            <person name="Chaudhuri R.R."/>
            <person name="La Ragione R."/>
            <person name="Hildebrand F."/>
            <person name="Pallen M.J."/>
        </authorList>
    </citation>
    <scope>NUCLEOTIDE SEQUENCE</scope>
    <source>
        <strain evidence="3">ChiHcec3-11533</strain>
    </source>
</reference>
<sequence length="250" mass="27741">MAVPAQRAYLDRFRELARRAAFRGEIAFTRFLEPAWEEDARAVARETGAKAAFFGGHEDAERRIAAFWSDVEPEDGEYPLECLEARWSAKFSSPGHRDFLGALMGLGVVRESLGDIAVLEGRALMIVHRDVAGFVRASLESVGRASVRVESFSGEMQWPAPAGETLTRTVAQLRLDAVLAAGYNLSREEAQAKIRSGLVKRNHQVELRGDFRLQEGDLLSVRGMGRLILQNVGAQTKKGRIAIRLFRMGK</sequence>
<dbReference type="InterPro" id="IPR040591">
    <property type="entry name" value="RqcP2_RBD"/>
</dbReference>
<dbReference type="EMBL" id="DVMU01000016">
    <property type="protein sequence ID" value="HIU33048.1"/>
    <property type="molecule type" value="Genomic_DNA"/>
</dbReference>
<accession>A0A9D1I9W4</accession>
<organism evidence="3 4">
    <name type="scientific">Candidatus Pullichristensenella excrementigallinarum</name>
    <dbReference type="NCBI Taxonomy" id="2840907"/>
    <lineage>
        <taxon>Bacteria</taxon>
        <taxon>Bacillati</taxon>
        <taxon>Bacillota</taxon>
        <taxon>Clostridia</taxon>
        <taxon>Candidatus Pullichristensenella</taxon>
    </lineage>
</organism>
<reference evidence="3" key="1">
    <citation type="submission" date="2020-10" db="EMBL/GenBank/DDBJ databases">
        <authorList>
            <person name="Gilroy R."/>
        </authorList>
    </citation>
    <scope>NUCLEOTIDE SEQUENCE</scope>
    <source>
        <strain evidence="3">ChiHcec3-11533</strain>
    </source>
</reference>
<protein>
    <submittedName>
        <fullName evidence="3">RNA-binding protein</fullName>
    </submittedName>
</protein>
<dbReference type="SUPFAM" id="SSF55174">
    <property type="entry name" value="Alpha-L RNA-binding motif"/>
    <property type="match status" value="1"/>
</dbReference>
<dbReference type="Pfam" id="PF01479">
    <property type="entry name" value="S4"/>
    <property type="match status" value="1"/>
</dbReference>
<keyword evidence="1" id="KW-0694">RNA-binding</keyword>
<evidence type="ECO:0000256" key="1">
    <source>
        <dbReference type="PROSITE-ProRule" id="PRU00182"/>
    </source>
</evidence>
<evidence type="ECO:0000313" key="3">
    <source>
        <dbReference type="EMBL" id="HIU33048.1"/>
    </source>
</evidence>
<name>A0A9D1I9W4_9FIRM</name>
<dbReference type="Gene3D" id="3.30.1370.160">
    <property type="match status" value="1"/>
</dbReference>